<dbReference type="AlphaFoldDB" id="A0AAD9ULT5"/>
<keyword evidence="1" id="KW-1133">Transmembrane helix</keyword>
<feature type="transmembrane region" description="Helical" evidence="1">
    <location>
        <begin position="7"/>
        <end position="27"/>
    </location>
</feature>
<comment type="caution">
    <text evidence="2">The sequence shown here is derived from an EMBL/GenBank/DDBJ whole genome shotgun (WGS) entry which is preliminary data.</text>
</comment>
<sequence>MSVSVCLYFPANFLVISYSCFIFPWAGESSASLARSSMKFSLSVFTLFLTALFASIYSSCAVAFAALVRLLLIAPFFSFPTCTLLTVSAEIQSFCWYFFFSRTSLHVLVHISLICCHCVSMSMFPSSRRSCRTSYLFLLVSRKVSVVTLSFRKSTLYCVLVLLLTSLFFSFVFVLARTRWWSEAGSARLRTLTYCNDLLNFRPMQIWSILFYVRLNGTTHVALLILSLHGVILSPGGSQSPKFCKVPLVDVFATICFYGKGLLALCPTLLLSQPDCDRPWQRLFIHSGHLLLRNRDSIDIEIKLMAVTTFLCGKESMSFIQRAC</sequence>
<keyword evidence="3" id="KW-1185">Reference proteome</keyword>
<feature type="transmembrane region" description="Helical" evidence="1">
    <location>
        <begin position="79"/>
        <end position="99"/>
    </location>
</feature>
<dbReference type="EMBL" id="JAODUO010000001">
    <property type="protein sequence ID" value="KAK2194214.1"/>
    <property type="molecule type" value="Genomic_DNA"/>
</dbReference>
<organism evidence="2 3">
    <name type="scientific">Ridgeia piscesae</name>
    <name type="common">Tubeworm</name>
    <dbReference type="NCBI Taxonomy" id="27915"/>
    <lineage>
        <taxon>Eukaryota</taxon>
        <taxon>Metazoa</taxon>
        <taxon>Spiralia</taxon>
        <taxon>Lophotrochozoa</taxon>
        <taxon>Annelida</taxon>
        <taxon>Polychaeta</taxon>
        <taxon>Sedentaria</taxon>
        <taxon>Canalipalpata</taxon>
        <taxon>Sabellida</taxon>
        <taxon>Siboglinidae</taxon>
        <taxon>Ridgeia</taxon>
    </lineage>
</organism>
<protein>
    <submittedName>
        <fullName evidence="2">Uncharacterized protein</fullName>
    </submittedName>
</protein>
<reference evidence="2" key="1">
    <citation type="journal article" date="2023" name="Mol. Biol. Evol.">
        <title>Third-Generation Sequencing Reveals the Adaptive Role of the Epigenome in Three Deep-Sea Polychaetes.</title>
        <authorList>
            <person name="Perez M."/>
            <person name="Aroh O."/>
            <person name="Sun Y."/>
            <person name="Lan Y."/>
            <person name="Juniper S.K."/>
            <person name="Young C.R."/>
            <person name="Angers B."/>
            <person name="Qian P.Y."/>
        </authorList>
    </citation>
    <scope>NUCLEOTIDE SEQUENCE</scope>
    <source>
        <strain evidence="2">R07B-5</strain>
    </source>
</reference>
<proteinExistence type="predicted"/>
<feature type="transmembrane region" description="Helical" evidence="1">
    <location>
        <begin position="252"/>
        <end position="272"/>
    </location>
</feature>
<evidence type="ECO:0000313" key="2">
    <source>
        <dbReference type="EMBL" id="KAK2194214.1"/>
    </source>
</evidence>
<evidence type="ECO:0000256" key="1">
    <source>
        <dbReference type="SAM" id="Phobius"/>
    </source>
</evidence>
<keyword evidence="1" id="KW-0472">Membrane</keyword>
<evidence type="ECO:0000313" key="3">
    <source>
        <dbReference type="Proteomes" id="UP001209878"/>
    </source>
</evidence>
<name>A0AAD9ULT5_RIDPI</name>
<dbReference type="Proteomes" id="UP001209878">
    <property type="component" value="Unassembled WGS sequence"/>
</dbReference>
<feature type="transmembrane region" description="Helical" evidence="1">
    <location>
        <begin position="209"/>
        <end position="232"/>
    </location>
</feature>
<feature type="transmembrane region" description="Helical" evidence="1">
    <location>
        <begin position="47"/>
        <end position="72"/>
    </location>
</feature>
<keyword evidence="1" id="KW-0812">Transmembrane</keyword>
<feature type="transmembrane region" description="Helical" evidence="1">
    <location>
        <begin position="157"/>
        <end position="176"/>
    </location>
</feature>
<accession>A0AAD9ULT5</accession>
<gene>
    <name evidence="2" type="ORF">NP493_1g00035</name>
</gene>